<dbReference type="Pfam" id="PF16810">
    <property type="entry name" value="RXLR"/>
    <property type="match status" value="1"/>
</dbReference>
<feature type="signal peptide" evidence="5">
    <location>
        <begin position="1"/>
        <end position="22"/>
    </location>
</feature>
<dbReference type="EMBL" id="JASMQC010000020">
    <property type="protein sequence ID" value="KAK1936989.1"/>
    <property type="molecule type" value="Genomic_DNA"/>
</dbReference>
<dbReference type="Proteomes" id="UP001259832">
    <property type="component" value="Unassembled WGS sequence"/>
</dbReference>
<evidence type="ECO:0000256" key="6">
    <source>
        <dbReference type="SAM" id="MobiDB-lite"/>
    </source>
</evidence>
<organism evidence="7 8">
    <name type="scientific">Phytophthora citrophthora</name>
    <dbReference type="NCBI Taxonomy" id="4793"/>
    <lineage>
        <taxon>Eukaryota</taxon>
        <taxon>Sar</taxon>
        <taxon>Stramenopiles</taxon>
        <taxon>Oomycota</taxon>
        <taxon>Peronosporomycetes</taxon>
        <taxon>Peronosporales</taxon>
        <taxon>Peronosporaceae</taxon>
        <taxon>Phytophthora</taxon>
    </lineage>
</organism>
<comment type="subcellular location">
    <subcellularLocation>
        <location evidence="1 5">Secreted</location>
    </subcellularLocation>
</comment>
<comment type="caution">
    <text evidence="7">The sequence shown here is derived from an EMBL/GenBank/DDBJ whole genome shotgun (WGS) entry which is preliminary data.</text>
</comment>
<feature type="region of interest" description="Disordered" evidence="6">
    <location>
        <begin position="52"/>
        <end position="75"/>
    </location>
</feature>
<reference evidence="7" key="1">
    <citation type="submission" date="2023-08" db="EMBL/GenBank/DDBJ databases">
        <title>Reference Genome Resource for the Citrus Pathogen Phytophthora citrophthora.</title>
        <authorList>
            <person name="Moller H."/>
            <person name="Coetzee B."/>
            <person name="Rose L.J."/>
            <person name="Van Niekerk J.M."/>
        </authorList>
    </citation>
    <scope>NUCLEOTIDE SEQUENCE</scope>
    <source>
        <strain evidence="7">STE-U-9442</strain>
    </source>
</reference>
<feature type="compositionally biased region" description="Acidic residues" evidence="6">
    <location>
        <begin position="52"/>
        <end position="66"/>
    </location>
</feature>
<evidence type="ECO:0000256" key="4">
    <source>
        <dbReference type="ARBA" id="ARBA00022729"/>
    </source>
</evidence>
<dbReference type="InterPro" id="IPR031825">
    <property type="entry name" value="RXLR"/>
</dbReference>
<accession>A0AAD9GEH4</accession>
<gene>
    <name evidence="7" type="ORF">P3T76_009767</name>
</gene>
<evidence type="ECO:0000256" key="3">
    <source>
        <dbReference type="ARBA" id="ARBA00022525"/>
    </source>
</evidence>
<proteinExistence type="inferred from homology"/>
<evidence type="ECO:0000256" key="5">
    <source>
        <dbReference type="RuleBase" id="RU367124"/>
    </source>
</evidence>
<evidence type="ECO:0000313" key="7">
    <source>
        <dbReference type="EMBL" id="KAK1936989.1"/>
    </source>
</evidence>
<feature type="chain" id="PRO_5041769099" description="RxLR effector protein" evidence="5">
    <location>
        <begin position="23"/>
        <end position="97"/>
    </location>
</feature>
<dbReference type="AlphaFoldDB" id="A0AAD9GEH4"/>
<protein>
    <recommendedName>
        <fullName evidence="5">RxLR effector protein</fullName>
    </recommendedName>
</protein>
<comment type="domain">
    <text evidence="5">The RxLR-dEER motif acts to carry the protein into the host cell cytoplasm through binding to cell surface phosphatidylinositol-3-phosphate.</text>
</comment>
<comment type="similarity">
    <text evidence="2 5">Belongs to the RxLR effector family.</text>
</comment>
<keyword evidence="3 5" id="KW-0964">Secreted</keyword>
<evidence type="ECO:0000256" key="2">
    <source>
        <dbReference type="ARBA" id="ARBA00010400"/>
    </source>
</evidence>
<comment type="function">
    <text evidence="5">Effector that suppresses plant defense responses during pathogen infection.</text>
</comment>
<dbReference type="GO" id="GO:0005576">
    <property type="term" value="C:extracellular region"/>
    <property type="evidence" value="ECO:0007669"/>
    <property type="project" value="UniProtKB-SubCell"/>
</dbReference>
<sequence>MRFSQVLVISVASVLFASDTVATTTSNQVKISKIMQGSPNQRILRSHKYLVEEEEDQSEDSVDVDESGFTTHDDEDLEERAHLSDAIVPTLDRIAKG</sequence>
<keyword evidence="4 5" id="KW-0732">Signal</keyword>
<evidence type="ECO:0000256" key="1">
    <source>
        <dbReference type="ARBA" id="ARBA00004613"/>
    </source>
</evidence>
<keyword evidence="8" id="KW-1185">Reference proteome</keyword>
<name>A0AAD9GEH4_9STRA</name>
<evidence type="ECO:0000313" key="8">
    <source>
        <dbReference type="Proteomes" id="UP001259832"/>
    </source>
</evidence>